<dbReference type="EMBL" id="JBHSXS010000015">
    <property type="protein sequence ID" value="MFC6882886.1"/>
    <property type="molecule type" value="Genomic_DNA"/>
</dbReference>
<reference evidence="2" key="1">
    <citation type="journal article" date="2019" name="Int. J. Syst. Evol. Microbiol.">
        <title>The Global Catalogue of Microorganisms (GCM) 10K type strain sequencing project: providing services to taxonomists for standard genome sequencing and annotation.</title>
        <authorList>
            <consortium name="The Broad Institute Genomics Platform"/>
            <consortium name="The Broad Institute Genome Sequencing Center for Infectious Disease"/>
            <person name="Wu L."/>
            <person name="Ma J."/>
        </authorList>
    </citation>
    <scope>NUCLEOTIDE SEQUENCE [LARGE SCALE GENOMIC DNA]</scope>
    <source>
        <strain evidence="2">JCM 3369</strain>
    </source>
</reference>
<evidence type="ECO:0000313" key="1">
    <source>
        <dbReference type="EMBL" id="MFC6882886.1"/>
    </source>
</evidence>
<protein>
    <submittedName>
        <fullName evidence="1">Uncharacterized protein</fullName>
    </submittedName>
</protein>
<dbReference type="RefSeq" id="WP_160820347.1">
    <property type="nucleotide sequence ID" value="NZ_JBHSXE010000001.1"/>
</dbReference>
<name>A0ABW2CM51_9ACTN</name>
<accession>A0ABW2CM51</accession>
<keyword evidence="2" id="KW-1185">Reference proteome</keyword>
<proteinExistence type="predicted"/>
<dbReference type="Proteomes" id="UP001596380">
    <property type="component" value="Unassembled WGS sequence"/>
</dbReference>
<sequence>MFAGLGASDSEDMSEQEVLEVIGKLDHAKNGVLGEMVQDLLGGKITLRQIGESEVYREALMPGIEKFMSWHANLADQEMGEALSQGQRFIDETRRESS</sequence>
<comment type="caution">
    <text evidence="1">The sequence shown here is derived from an EMBL/GenBank/DDBJ whole genome shotgun (WGS) entry which is preliminary data.</text>
</comment>
<organism evidence="1 2">
    <name type="scientific">Actinomadura yumaensis</name>
    <dbReference type="NCBI Taxonomy" id="111807"/>
    <lineage>
        <taxon>Bacteria</taxon>
        <taxon>Bacillati</taxon>
        <taxon>Actinomycetota</taxon>
        <taxon>Actinomycetes</taxon>
        <taxon>Streptosporangiales</taxon>
        <taxon>Thermomonosporaceae</taxon>
        <taxon>Actinomadura</taxon>
    </lineage>
</organism>
<evidence type="ECO:0000313" key="2">
    <source>
        <dbReference type="Proteomes" id="UP001596380"/>
    </source>
</evidence>
<gene>
    <name evidence="1" type="ORF">ACFQKB_24240</name>
</gene>